<organism evidence="1 2">
    <name type="scientific">Rhabditophanes sp. KR3021</name>
    <dbReference type="NCBI Taxonomy" id="114890"/>
    <lineage>
        <taxon>Eukaryota</taxon>
        <taxon>Metazoa</taxon>
        <taxon>Ecdysozoa</taxon>
        <taxon>Nematoda</taxon>
        <taxon>Chromadorea</taxon>
        <taxon>Rhabditida</taxon>
        <taxon>Tylenchina</taxon>
        <taxon>Panagrolaimomorpha</taxon>
        <taxon>Strongyloidoidea</taxon>
        <taxon>Alloionematidae</taxon>
        <taxon>Rhabditophanes</taxon>
    </lineage>
</organism>
<name>A0AC35UF81_9BILA</name>
<proteinExistence type="predicted"/>
<sequence>MIRSKALLSLGKQVDRKPTNGKRKVYFSGIQPTGEPHLGNYLGFIKNWVKIQNAEPSETKLYLSVVDLHAITTKYVPAKEMSDGILKMTAGLIACGVDPVKTVLFKQSDVLEHTQLSWILSSLQTIAKLQRQPQFKDKSLKYKNGEVPVGLLSYPVLQSADVLLYKATHVPVGEDQQQHINLMVDLATKFNLTTGTSTLQIPQAVITKQARVKSLRDPGKKMSKSDPQPLSRISIYDSEAEIGKKIQKAVTDGIREISYEPRQRPGVSNLLEMLGEFENVSSELLVQNFQGKDTVALKKHLAHTINQELKDVRRQYSDLVKNPEEISKILKQNGEIARSEAANTIREVKEIIGLSW</sequence>
<reference evidence="2" key="1">
    <citation type="submission" date="2016-11" db="UniProtKB">
        <authorList>
            <consortium name="WormBaseParasite"/>
        </authorList>
    </citation>
    <scope>IDENTIFICATION</scope>
    <source>
        <strain evidence="2">KR3021</strain>
    </source>
</reference>
<dbReference type="WBParaSite" id="RSKR_0001091200.1">
    <property type="protein sequence ID" value="RSKR_0001091200.1"/>
    <property type="gene ID" value="RSKR_0001091200"/>
</dbReference>
<evidence type="ECO:0000313" key="1">
    <source>
        <dbReference type="Proteomes" id="UP000095286"/>
    </source>
</evidence>
<evidence type="ECO:0000313" key="2">
    <source>
        <dbReference type="WBParaSite" id="RSKR_0001091200.1"/>
    </source>
</evidence>
<dbReference type="Proteomes" id="UP000095286">
    <property type="component" value="Unplaced"/>
</dbReference>
<accession>A0AC35UF81</accession>
<protein>
    <submittedName>
        <fullName evidence="2">Tryptophan--tRNA ligase</fullName>
    </submittedName>
</protein>